<dbReference type="PANTHER" id="PTHR11060">
    <property type="entry name" value="PROTEIN MEMO1"/>
    <property type="match status" value="1"/>
</dbReference>
<dbReference type="CDD" id="cd07361">
    <property type="entry name" value="MEMO_like"/>
    <property type="match status" value="1"/>
</dbReference>
<dbReference type="EMBL" id="JBHPBY010000155">
    <property type="protein sequence ID" value="MFC1851131.1"/>
    <property type="molecule type" value="Genomic_DNA"/>
</dbReference>
<dbReference type="PROSITE" id="PS51257">
    <property type="entry name" value="PROKAR_LIPOPROTEIN"/>
    <property type="match status" value="1"/>
</dbReference>
<reference evidence="2 3" key="1">
    <citation type="submission" date="2024-09" db="EMBL/GenBank/DDBJ databases">
        <title>Laminarin stimulates single cell rates of sulfate reduction while oxygen inhibits transcriptomic activity in coastal marine sediment.</title>
        <authorList>
            <person name="Lindsay M."/>
            <person name="Orcutt B."/>
            <person name="Emerson D."/>
            <person name="Stepanauskas R."/>
            <person name="D'Angelo T."/>
        </authorList>
    </citation>
    <scope>NUCLEOTIDE SEQUENCE [LARGE SCALE GENOMIC DNA]</scope>
    <source>
        <strain evidence="2">SAG AM-311-K15</strain>
    </source>
</reference>
<keyword evidence="3" id="KW-1185">Reference proteome</keyword>
<evidence type="ECO:0000256" key="1">
    <source>
        <dbReference type="ARBA" id="ARBA00006315"/>
    </source>
</evidence>
<gene>
    <name evidence="2" type="primary">amrB</name>
    <name evidence="2" type="ORF">ACFL27_13130</name>
</gene>
<evidence type="ECO:0000313" key="2">
    <source>
        <dbReference type="EMBL" id="MFC1851131.1"/>
    </source>
</evidence>
<dbReference type="Proteomes" id="UP001594351">
    <property type="component" value="Unassembled WGS sequence"/>
</dbReference>
<dbReference type="NCBIfam" id="TIGR04336">
    <property type="entry name" value="AmmeMemoSam_B"/>
    <property type="match status" value="1"/>
</dbReference>
<comment type="similarity">
    <text evidence="1">Belongs to the MEMO1 family.</text>
</comment>
<dbReference type="InterPro" id="IPR002737">
    <property type="entry name" value="MEMO1_fam"/>
</dbReference>
<comment type="caution">
    <text evidence="2">The sequence shown here is derived from an EMBL/GenBank/DDBJ whole genome shotgun (WGS) entry which is preliminary data.</text>
</comment>
<accession>A0ABV6YYI0</accession>
<sequence>MLKHMASIQRIIVIVLFLLTLFMGACSSRADSNVRYPAVAGSFYSANAKNLQDQIQTYLSRVVKGKYPGNIIAALAPHAGYVYSGPVAAYTYKYIQDLDIETVVLIGPCHRVHQVGLKGISIYPEGFYETPLGRVKVDSKLAKAFMAEGTVYFSPSRP</sequence>
<dbReference type="PANTHER" id="PTHR11060:SF0">
    <property type="entry name" value="PROTEIN MEMO1"/>
    <property type="match status" value="1"/>
</dbReference>
<protein>
    <submittedName>
        <fullName evidence="2">AmmeMemoRadiSam system protein B</fullName>
    </submittedName>
</protein>
<proteinExistence type="inferred from homology"/>
<organism evidence="2 3">
    <name type="scientific">candidate division CSSED10-310 bacterium</name>
    <dbReference type="NCBI Taxonomy" id="2855610"/>
    <lineage>
        <taxon>Bacteria</taxon>
        <taxon>Bacteria division CSSED10-310</taxon>
    </lineage>
</organism>
<dbReference type="Gene3D" id="3.40.830.10">
    <property type="entry name" value="LigB-like"/>
    <property type="match status" value="1"/>
</dbReference>
<evidence type="ECO:0000313" key="3">
    <source>
        <dbReference type="Proteomes" id="UP001594351"/>
    </source>
</evidence>
<name>A0ABV6YYI0_UNCC1</name>
<dbReference type="Pfam" id="PF01875">
    <property type="entry name" value="Memo"/>
    <property type="match status" value="1"/>
</dbReference>